<organism evidence="4 5">
    <name type="scientific">Mycena rosella</name>
    <name type="common">Pink bonnet</name>
    <name type="synonym">Agaricus rosellus</name>
    <dbReference type="NCBI Taxonomy" id="1033263"/>
    <lineage>
        <taxon>Eukaryota</taxon>
        <taxon>Fungi</taxon>
        <taxon>Dikarya</taxon>
        <taxon>Basidiomycota</taxon>
        <taxon>Agaricomycotina</taxon>
        <taxon>Agaricomycetes</taxon>
        <taxon>Agaricomycetidae</taxon>
        <taxon>Agaricales</taxon>
        <taxon>Marasmiineae</taxon>
        <taxon>Mycenaceae</taxon>
        <taxon>Mycena</taxon>
    </lineage>
</organism>
<comment type="similarity">
    <text evidence="1">Belongs to the short-chain dehydrogenases/reductases (SDR) family.</text>
</comment>
<dbReference type="InterPro" id="IPR036291">
    <property type="entry name" value="NAD(P)-bd_dom_sf"/>
</dbReference>
<keyword evidence="3" id="KW-0560">Oxidoreductase</keyword>
<dbReference type="EMBL" id="JARKIE010000016">
    <property type="protein sequence ID" value="KAJ7701935.1"/>
    <property type="molecule type" value="Genomic_DNA"/>
</dbReference>
<protein>
    <submittedName>
        <fullName evidence="4">NAD-P-binding protein</fullName>
    </submittedName>
</protein>
<evidence type="ECO:0000256" key="3">
    <source>
        <dbReference type="ARBA" id="ARBA00023002"/>
    </source>
</evidence>
<dbReference type="SUPFAM" id="SSF51735">
    <property type="entry name" value="NAD(P)-binding Rossmann-fold domains"/>
    <property type="match status" value="1"/>
</dbReference>
<evidence type="ECO:0000256" key="2">
    <source>
        <dbReference type="ARBA" id="ARBA00022857"/>
    </source>
</evidence>
<dbReference type="PRINTS" id="PR00081">
    <property type="entry name" value="GDHRDH"/>
</dbReference>
<dbReference type="InterPro" id="IPR002347">
    <property type="entry name" value="SDR_fam"/>
</dbReference>
<name>A0AAD7DZY4_MYCRO</name>
<evidence type="ECO:0000313" key="5">
    <source>
        <dbReference type="Proteomes" id="UP001221757"/>
    </source>
</evidence>
<gene>
    <name evidence="4" type="ORF">B0H17DRAFT_168255</name>
</gene>
<keyword evidence="5" id="KW-1185">Reference proteome</keyword>
<comment type="caution">
    <text evidence="4">The sequence shown here is derived from an EMBL/GenBank/DDBJ whole genome shotgun (WGS) entry which is preliminary data.</text>
</comment>
<dbReference type="PANTHER" id="PTHR24320">
    <property type="entry name" value="RETINOL DEHYDROGENASE"/>
    <property type="match status" value="1"/>
</dbReference>
<dbReference type="PANTHER" id="PTHR24320:SF282">
    <property type="entry name" value="WW DOMAIN-CONTAINING OXIDOREDUCTASE"/>
    <property type="match status" value="1"/>
</dbReference>
<evidence type="ECO:0000256" key="1">
    <source>
        <dbReference type="ARBA" id="ARBA00006484"/>
    </source>
</evidence>
<keyword evidence="2" id="KW-0521">NADP</keyword>
<dbReference type="Pfam" id="PF00106">
    <property type="entry name" value="adh_short"/>
    <property type="match status" value="1"/>
</dbReference>
<dbReference type="Proteomes" id="UP001221757">
    <property type="component" value="Unassembled WGS sequence"/>
</dbReference>
<dbReference type="Gene3D" id="3.40.50.720">
    <property type="entry name" value="NAD(P)-binding Rossmann-like Domain"/>
    <property type="match status" value="1"/>
</dbReference>
<evidence type="ECO:0000313" key="4">
    <source>
        <dbReference type="EMBL" id="KAJ7701935.1"/>
    </source>
</evidence>
<dbReference type="GO" id="GO:0016491">
    <property type="term" value="F:oxidoreductase activity"/>
    <property type="evidence" value="ECO:0007669"/>
    <property type="project" value="UniProtKB-KW"/>
</dbReference>
<sequence>MGAILGTLMPRSGLSLSFIPPPSKFDPARDIPDLSGKIALITGGNSGLGYETAKQLLLKGATVYIAARSPDKAVAAIDRLRRETGAPEDRVLFVKLDLADLKSVRAGAADFLAREQRLDILYNNGGVMTTPSDMLTAQNFDLQFGTNVLGHFFLTELLIPALRASHAASGVRARVVNLSSWGHGMAPQPLGFAVDTFKQGKARDAQIKNWGLMADFRLYGQSKLGNILISNYFARQYSDILVSTAVHPGFISTDLGRNSLAQRITFRMLYSASAGAQTQIWAGTTASAADINGQYLIPWARIAPPGVSLASTMSGSLEAEKTLVAWMQTELEGF</sequence>
<proteinExistence type="inferred from homology"/>
<reference evidence="4" key="1">
    <citation type="submission" date="2023-03" db="EMBL/GenBank/DDBJ databases">
        <title>Massive genome expansion in bonnet fungi (Mycena s.s.) driven by repeated elements and novel gene families across ecological guilds.</title>
        <authorList>
            <consortium name="Lawrence Berkeley National Laboratory"/>
            <person name="Harder C.B."/>
            <person name="Miyauchi S."/>
            <person name="Viragh M."/>
            <person name="Kuo A."/>
            <person name="Thoen E."/>
            <person name="Andreopoulos B."/>
            <person name="Lu D."/>
            <person name="Skrede I."/>
            <person name="Drula E."/>
            <person name="Henrissat B."/>
            <person name="Morin E."/>
            <person name="Kohler A."/>
            <person name="Barry K."/>
            <person name="LaButti K."/>
            <person name="Morin E."/>
            <person name="Salamov A."/>
            <person name="Lipzen A."/>
            <person name="Mereny Z."/>
            <person name="Hegedus B."/>
            <person name="Baldrian P."/>
            <person name="Stursova M."/>
            <person name="Weitz H."/>
            <person name="Taylor A."/>
            <person name="Grigoriev I.V."/>
            <person name="Nagy L.G."/>
            <person name="Martin F."/>
            <person name="Kauserud H."/>
        </authorList>
    </citation>
    <scope>NUCLEOTIDE SEQUENCE</scope>
    <source>
        <strain evidence="4">CBHHK067</strain>
    </source>
</reference>
<accession>A0AAD7DZY4</accession>
<dbReference type="AlphaFoldDB" id="A0AAD7DZY4"/>